<feature type="transmembrane region" description="Helical" evidence="5">
    <location>
        <begin position="207"/>
        <end position="227"/>
    </location>
</feature>
<evidence type="ECO:0000256" key="3">
    <source>
        <dbReference type="ARBA" id="ARBA00022989"/>
    </source>
</evidence>
<organism evidence="7 8">
    <name type="scientific">Cryptosporangium japonicum</name>
    <dbReference type="NCBI Taxonomy" id="80872"/>
    <lineage>
        <taxon>Bacteria</taxon>
        <taxon>Bacillati</taxon>
        <taxon>Actinomycetota</taxon>
        <taxon>Actinomycetes</taxon>
        <taxon>Cryptosporangiales</taxon>
        <taxon>Cryptosporangiaceae</taxon>
        <taxon>Cryptosporangium</taxon>
    </lineage>
</organism>
<keyword evidence="8" id="KW-1185">Reference proteome</keyword>
<feature type="transmembrane region" description="Helical" evidence="5">
    <location>
        <begin position="12"/>
        <end position="31"/>
    </location>
</feature>
<dbReference type="Proteomes" id="UP001500967">
    <property type="component" value="Unassembled WGS sequence"/>
</dbReference>
<reference evidence="8" key="1">
    <citation type="journal article" date="2019" name="Int. J. Syst. Evol. Microbiol.">
        <title>The Global Catalogue of Microorganisms (GCM) 10K type strain sequencing project: providing services to taxonomists for standard genome sequencing and annotation.</title>
        <authorList>
            <consortium name="The Broad Institute Genomics Platform"/>
            <consortium name="The Broad Institute Genome Sequencing Center for Infectious Disease"/>
            <person name="Wu L."/>
            <person name="Ma J."/>
        </authorList>
    </citation>
    <scope>NUCLEOTIDE SEQUENCE [LARGE SCALE GENOMIC DNA]</scope>
    <source>
        <strain evidence="8">JCM 10425</strain>
    </source>
</reference>
<dbReference type="SUPFAM" id="SSF103473">
    <property type="entry name" value="MFS general substrate transporter"/>
    <property type="match status" value="1"/>
</dbReference>
<proteinExistence type="predicted"/>
<dbReference type="EMBL" id="BAAAGX010000009">
    <property type="protein sequence ID" value="GAA0236570.1"/>
    <property type="molecule type" value="Genomic_DNA"/>
</dbReference>
<evidence type="ECO:0000313" key="7">
    <source>
        <dbReference type="EMBL" id="GAA0236570.1"/>
    </source>
</evidence>
<dbReference type="InterPro" id="IPR011701">
    <property type="entry name" value="MFS"/>
</dbReference>
<dbReference type="RefSeq" id="WP_344648706.1">
    <property type="nucleotide sequence ID" value="NZ_BAAAGX010000009.1"/>
</dbReference>
<dbReference type="InterPro" id="IPR036259">
    <property type="entry name" value="MFS_trans_sf"/>
</dbReference>
<keyword evidence="2 5" id="KW-0812">Transmembrane</keyword>
<keyword evidence="4 5" id="KW-0472">Membrane</keyword>
<gene>
    <name evidence="7" type="ORF">GCM10009539_22330</name>
</gene>
<dbReference type="PANTHER" id="PTHR42718:SF42">
    <property type="entry name" value="EXPORT PROTEIN"/>
    <property type="match status" value="1"/>
</dbReference>
<comment type="subcellular location">
    <subcellularLocation>
        <location evidence="1">Cell membrane</location>
        <topology evidence="1">Multi-pass membrane protein</topology>
    </subcellularLocation>
</comment>
<evidence type="ECO:0000256" key="2">
    <source>
        <dbReference type="ARBA" id="ARBA00022692"/>
    </source>
</evidence>
<feature type="transmembrane region" description="Helical" evidence="5">
    <location>
        <begin position="68"/>
        <end position="88"/>
    </location>
</feature>
<sequence length="236" mass="23579">MTLFLVGRAVRGVAGAGITVMALTALVVLFAEDERPRAVGIYQAANFVALPLGPLVGGWMLAHLWWGWVFLINVPVVVVALVGASVLVPESRASERPGLDPVGTTSCAGGLVLTIGGTIRAGTGLALAASTSAAIATLDAERSGVGAAVVQAFNKASGPFGAAVFGSVLVAVYRGHDLPDGARRGLTEGLLVAAEPARAAFVAGFRVSLLVSAGVAVVGAVAAAALLPGRQDLVHG</sequence>
<dbReference type="PANTHER" id="PTHR42718">
    <property type="entry name" value="MAJOR FACILITATOR SUPERFAMILY MULTIDRUG TRANSPORTER MFSC"/>
    <property type="match status" value="1"/>
</dbReference>
<dbReference type="Gene3D" id="1.20.1720.10">
    <property type="entry name" value="Multidrug resistance protein D"/>
    <property type="match status" value="1"/>
</dbReference>
<evidence type="ECO:0000256" key="1">
    <source>
        <dbReference type="ARBA" id="ARBA00004651"/>
    </source>
</evidence>
<accession>A0ABP3DMH2</accession>
<protein>
    <recommendedName>
        <fullName evidence="6">Major facilitator superfamily (MFS) profile domain-containing protein</fullName>
    </recommendedName>
</protein>
<name>A0ABP3DMH2_9ACTN</name>
<comment type="caution">
    <text evidence="7">The sequence shown here is derived from an EMBL/GenBank/DDBJ whole genome shotgun (WGS) entry which is preliminary data.</text>
</comment>
<evidence type="ECO:0000313" key="8">
    <source>
        <dbReference type="Proteomes" id="UP001500967"/>
    </source>
</evidence>
<dbReference type="PROSITE" id="PS50850">
    <property type="entry name" value="MFS"/>
    <property type="match status" value="1"/>
</dbReference>
<evidence type="ECO:0000259" key="6">
    <source>
        <dbReference type="PROSITE" id="PS50850"/>
    </source>
</evidence>
<feature type="domain" description="Major facilitator superfamily (MFS) profile" evidence="6">
    <location>
        <begin position="1"/>
        <end position="236"/>
    </location>
</feature>
<dbReference type="Pfam" id="PF07690">
    <property type="entry name" value="MFS_1"/>
    <property type="match status" value="1"/>
</dbReference>
<evidence type="ECO:0000256" key="5">
    <source>
        <dbReference type="SAM" id="Phobius"/>
    </source>
</evidence>
<keyword evidence="3 5" id="KW-1133">Transmembrane helix</keyword>
<feature type="transmembrane region" description="Helical" evidence="5">
    <location>
        <begin position="43"/>
        <end position="62"/>
    </location>
</feature>
<dbReference type="InterPro" id="IPR020846">
    <property type="entry name" value="MFS_dom"/>
</dbReference>
<evidence type="ECO:0000256" key="4">
    <source>
        <dbReference type="ARBA" id="ARBA00023136"/>
    </source>
</evidence>